<accession>A0A7M4DK20</accession>
<keyword evidence="5" id="KW-1185">Reference proteome</keyword>
<evidence type="ECO:0000256" key="2">
    <source>
        <dbReference type="SAM" id="MobiDB-lite"/>
    </source>
</evidence>
<dbReference type="InterPro" id="IPR013096">
    <property type="entry name" value="Cupin_2"/>
</dbReference>
<dbReference type="InterPro" id="IPR011051">
    <property type="entry name" value="RmlC_Cupin_sf"/>
</dbReference>
<dbReference type="Proteomes" id="UP000419743">
    <property type="component" value="Unassembled WGS sequence"/>
</dbReference>
<name>A0A7M4DK20_9MICO</name>
<dbReference type="PANTHER" id="PTHR46797:SF1">
    <property type="entry name" value="METHYLPHOSPHONATE SYNTHASE"/>
    <property type="match status" value="1"/>
</dbReference>
<evidence type="ECO:0000259" key="3">
    <source>
        <dbReference type="PROSITE" id="PS50943"/>
    </source>
</evidence>
<dbReference type="InterPro" id="IPR050807">
    <property type="entry name" value="TransReg_Diox_bact_type"/>
</dbReference>
<organism evidence="4 5">
    <name type="scientific">Occultella aeris</name>
    <dbReference type="NCBI Taxonomy" id="2761496"/>
    <lineage>
        <taxon>Bacteria</taxon>
        <taxon>Bacillati</taxon>
        <taxon>Actinomycetota</taxon>
        <taxon>Actinomycetes</taxon>
        <taxon>Micrococcales</taxon>
        <taxon>Ruaniaceae</taxon>
        <taxon>Occultella</taxon>
    </lineage>
</organism>
<feature type="domain" description="HTH cro/C1-type" evidence="3">
    <location>
        <begin position="28"/>
        <end position="82"/>
    </location>
</feature>
<dbReference type="EMBL" id="CACRYJ010000034">
    <property type="protein sequence ID" value="VZO37409.1"/>
    <property type="molecule type" value="Genomic_DNA"/>
</dbReference>
<dbReference type="AlphaFoldDB" id="A0A7M4DK20"/>
<dbReference type="CDD" id="cd00093">
    <property type="entry name" value="HTH_XRE"/>
    <property type="match status" value="1"/>
</dbReference>
<feature type="region of interest" description="Disordered" evidence="2">
    <location>
        <begin position="1"/>
        <end position="20"/>
    </location>
</feature>
<reference evidence="4 5" key="1">
    <citation type="submission" date="2019-11" db="EMBL/GenBank/DDBJ databases">
        <authorList>
            <person name="Criscuolo A."/>
        </authorList>
    </citation>
    <scope>NUCLEOTIDE SEQUENCE [LARGE SCALE GENOMIC DNA]</scope>
    <source>
        <strain evidence="4">CIP111667</strain>
    </source>
</reference>
<dbReference type="PROSITE" id="PS50943">
    <property type="entry name" value="HTH_CROC1"/>
    <property type="match status" value="1"/>
</dbReference>
<dbReference type="SMART" id="SM00530">
    <property type="entry name" value="HTH_XRE"/>
    <property type="match status" value="1"/>
</dbReference>
<dbReference type="Gene3D" id="2.60.120.10">
    <property type="entry name" value="Jelly Rolls"/>
    <property type="match status" value="1"/>
</dbReference>
<dbReference type="RefSeq" id="WP_156741233.1">
    <property type="nucleotide sequence ID" value="NZ_CACRYJ010000034.1"/>
</dbReference>
<gene>
    <name evidence="4" type="ORF">HALOF300_02482</name>
</gene>
<dbReference type="PANTHER" id="PTHR46797">
    <property type="entry name" value="HTH-TYPE TRANSCRIPTIONAL REGULATOR"/>
    <property type="match status" value="1"/>
</dbReference>
<dbReference type="Gene3D" id="1.10.260.40">
    <property type="entry name" value="lambda repressor-like DNA-binding domains"/>
    <property type="match status" value="1"/>
</dbReference>
<dbReference type="SUPFAM" id="SSF47413">
    <property type="entry name" value="lambda repressor-like DNA-binding domains"/>
    <property type="match status" value="1"/>
</dbReference>
<dbReference type="GO" id="GO:0003700">
    <property type="term" value="F:DNA-binding transcription factor activity"/>
    <property type="evidence" value="ECO:0007669"/>
    <property type="project" value="TreeGrafter"/>
</dbReference>
<dbReference type="GO" id="GO:0005829">
    <property type="term" value="C:cytosol"/>
    <property type="evidence" value="ECO:0007669"/>
    <property type="project" value="TreeGrafter"/>
</dbReference>
<dbReference type="InterPro" id="IPR010982">
    <property type="entry name" value="Lambda_DNA-bd_dom_sf"/>
</dbReference>
<evidence type="ECO:0000313" key="4">
    <source>
        <dbReference type="EMBL" id="VZO37409.1"/>
    </source>
</evidence>
<evidence type="ECO:0000256" key="1">
    <source>
        <dbReference type="ARBA" id="ARBA00023125"/>
    </source>
</evidence>
<dbReference type="CDD" id="cd02209">
    <property type="entry name" value="cupin_XRE_C"/>
    <property type="match status" value="1"/>
</dbReference>
<dbReference type="Pfam" id="PF01381">
    <property type="entry name" value="HTH_3"/>
    <property type="match status" value="1"/>
</dbReference>
<keyword evidence="1" id="KW-0238">DNA-binding</keyword>
<comment type="caution">
    <text evidence="4">The sequence shown here is derived from an EMBL/GenBank/DDBJ whole genome shotgun (WGS) entry which is preliminary data.</text>
</comment>
<protein>
    <submittedName>
        <fullName evidence="4">Anaerobic benzoate catabolism transcriptional regulator</fullName>
    </submittedName>
</protein>
<evidence type="ECO:0000313" key="5">
    <source>
        <dbReference type="Proteomes" id="UP000419743"/>
    </source>
</evidence>
<sequence>MTAEQAKRRPKRPAGAEREADVRLGQAIRGLRKERSLTLVQVAAASGLSHPFLSQLERGRARPSMRSLFQIAQALGTTQQALLSAAAASSADAVVRGSDADLVDVLTGGARLLVHDRHFDVTEFVNSPTEFADFFQHDSHEFLYVVAGAIEVEIVGDGGARLETLGPQDSVGYPGRTEHRFRQVGQTPSVVLVIHAAEPGHASTTDLQKEPTA</sequence>
<dbReference type="Pfam" id="PF07883">
    <property type="entry name" value="Cupin_2"/>
    <property type="match status" value="1"/>
</dbReference>
<dbReference type="InterPro" id="IPR014710">
    <property type="entry name" value="RmlC-like_jellyroll"/>
</dbReference>
<proteinExistence type="predicted"/>
<dbReference type="SUPFAM" id="SSF51182">
    <property type="entry name" value="RmlC-like cupins"/>
    <property type="match status" value="1"/>
</dbReference>
<dbReference type="GO" id="GO:0003677">
    <property type="term" value="F:DNA binding"/>
    <property type="evidence" value="ECO:0007669"/>
    <property type="project" value="UniProtKB-KW"/>
</dbReference>
<dbReference type="InterPro" id="IPR001387">
    <property type="entry name" value="Cro/C1-type_HTH"/>
</dbReference>